<sequence>MTTNSPPGRSWDLVHTLAVSAALLAVFAVGLTSNVIGKNGLTAIDTPVADWAVAHRNGTLTPLAKIVSNLGGTVAMSILATVAVLAFALRGYRREAALIAATGLGAWVLVDGGKNLIARPRPPIVDHVVVKTNFAYPSGHSLGSIVVISVLAVLLIPRLRRPATRWAAAVVAAIFVAAVGLSRIYLGVHWSTDVLGGWSLGALWVIVCFLGYLYFGQRQARTAAEFRDPARAQDIR</sequence>
<feature type="transmembrane region" description="Helical" evidence="1">
    <location>
        <begin position="134"/>
        <end position="154"/>
    </location>
</feature>
<name>A0A5N0EMI4_9NOCA</name>
<dbReference type="PANTHER" id="PTHR14969">
    <property type="entry name" value="SPHINGOSINE-1-PHOSPHATE PHOSPHOHYDROLASE"/>
    <property type="match status" value="1"/>
</dbReference>
<keyword evidence="1" id="KW-0812">Transmembrane</keyword>
<dbReference type="Proteomes" id="UP000323876">
    <property type="component" value="Unassembled WGS sequence"/>
</dbReference>
<evidence type="ECO:0000256" key="1">
    <source>
        <dbReference type="SAM" id="Phobius"/>
    </source>
</evidence>
<dbReference type="SMART" id="SM00014">
    <property type="entry name" value="acidPPc"/>
    <property type="match status" value="1"/>
</dbReference>
<evidence type="ECO:0000313" key="4">
    <source>
        <dbReference type="Proteomes" id="UP000323876"/>
    </source>
</evidence>
<dbReference type="Gene3D" id="1.20.144.10">
    <property type="entry name" value="Phosphatidic acid phosphatase type 2/haloperoxidase"/>
    <property type="match status" value="1"/>
</dbReference>
<dbReference type="InterPro" id="IPR000326">
    <property type="entry name" value="PAP2/HPO"/>
</dbReference>
<dbReference type="PANTHER" id="PTHR14969:SF13">
    <property type="entry name" value="AT30094P"/>
    <property type="match status" value="1"/>
</dbReference>
<evidence type="ECO:0000259" key="2">
    <source>
        <dbReference type="SMART" id="SM00014"/>
    </source>
</evidence>
<proteinExistence type="predicted"/>
<comment type="caution">
    <text evidence="3">The sequence shown here is derived from an EMBL/GenBank/DDBJ whole genome shotgun (WGS) entry which is preliminary data.</text>
</comment>
<keyword evidence="1" id="KW-0472">Membrane</keyword>
<dbReference type="InterPro" id="IPR036938">
    <property type="entry name" value="PAP2/HPO_sf"/>
</dbReference>
<dbReference type="Pfam" id="PF01569">
    <property type="entry name" value="PAP2"/>
    <property type="match status" value="1"/>
</dbReference>
<feature type="transmembrane region" description="Helical" evidence="1">
    <location>
        <begin position="198"/>
        <end position="215"/>
    </location>
</feature>
<feature type="transmembrane region" description="Helical" evidence="1">
    <location>
        <begin position="66"/>
        <end position="89"/>
    </location>
</feature>
<dbReference type="RefSeq" id="WP_150400137.1">
    <property type="nucleotide sequence ID" value="NZ_VXLC01000001.1"/>
</dbReference>
<gene>
    <name evidence="3" type="ORF">F3087_02625</name>
</gene>
<feature type="domain" description="Phosphatidic acid phosphatase type 2/haloperoxidase" evidence="2">
    <location>
        <begin position="96"/>
        <end position="209"/>
    </location>
</feature>
<dbReference type="OrthoDB" id="5289372at2"/>
<accession>A0A5N0EMI4</accession>
<protein>
    <submittedName>
        <fullName evidence="3">Phosphatase PAP2 family protein</fullName>
    </submittedName>
</protein>
<keyword evidence="4" id="KW-1185">Reference proteome</keyword>
<feature type="transmembrane region" description="Helical" evidence="1">
    <location>
        <begin position="166"/>
        <end position="186"/>
    </location>
</feature>
<organism evidence="3 4">
    <name type="scientific">Nocardia colli</name>
    <dbReference type="NCBI Taxonomy" id="2545717"/>
    <lineage>
        <taxon>Bacteria</taxon>
        <taxon>Bacillati</taxon>
        <taxon>Actinomycetota</taxon>
        <taxon>Actinomycetes</taxon>
        <taxon>Mycobacteriales</taxon>
        <taxon>Nocardiaceae</taxon>
        <taxon>Nocardia</taxon>
    </lineage>
</organism>
<evidence type="ECO:0000313" key="3">
    <source>
        <dbReference type="EMBL" id="KAA8890223.1"/>
    </source>
</evidence>
<dbReference type="SUPFAM" id="SSF48317">
    <property type="entry name" value="Acid phosphatase/Vanadium-dependent haloperoxidase"/>
    <property type="match status" value="1"/>
</dbReference>
<keyword evidence="1" id="KW-1133">Transmembrane helix</keyword>
<dbReference type="EMBL" id="VXLC01000001">
    <property type="protein sequence ID" value="KAA8890223.1"/>
    <property type="molecule type" value="Genomic_DNA"/>
</dbReference>
<dbReference type="AlphaFoldDB" id="A0A5N0EMI4"/>
<dbReference type="CDD" id="cd03392">
    <property type="entry name" value="PAP2_like_2"/>
    <property type="match status" value="1"/>
</dbReference>
<reference evidence="3 4" key="1">
    <citation type="submission" date="2019-09" db="EMBL/GenBank/DDBJ databases">
        <authorList>
            <person name="Wang X."/>
        </authorList>
    </citation>
    <scope>NUCLEOTIDE SEQUENCE [LARGE SCALE GENOMIC DNA]</scope>
    <source>
        <strain evidence="3 4">CICC 11023</strain>
    </source>
</reference>